<dbReference type="InterPro" id="IPR008197">
    <property type="entry name" value="WAP_dom"/>
</dbReference>
<dbReference type="EnsemblMetazoa" id="G29779.1">
    <property type="protein sequence ID" value="G29779.1:cds"/>
    <property type="gene ID" value="G29779"/>
</dbReference>
<reference evidence="2" key="1">
    <citation type="submission" date="2022-08" db="UniProtKB">
        <authorList>
            <consortium name="EnsemblMetazoa"/>
        </authorList>
    </citation>
    <scope>IDENTIFICATION</scope>
    <source>
        <strain evidence="2">05x7-T-G4-1.051#20</strain>
    </source>
</reference>
<dbReference type="InterPro" id="IPR036645">
    <property type="entry name" value="Elafin-like_sf"/>
</dbReference>
<dbReference type="AlphaFoldDB" id="A0A8W8LVE1"/>
<accession>A0A8W8LVE1</accession>
<sequence length="260" mass="26631">MASPLFQNILAAARNQTTISQKAEMNKLVIFCALVGSCIAGEYSTHTDGYGVGGHSGYGNVGHGYGQVGGGVLGGGGGGLIGGGPVGGVGGPGGVGGVIGGGTGGIFPAAGFPKYGTCPFGFNPLELGPYCSNDEHCHGVQKCCYVPGNGQRCQIPREYQKPGSCNTNYELSGWVRRACNDDTTCRYGKCCRRASSGQVDTCTYQFHGPIPGGPGIPGGHGIPGGPGIRGGRRYVYPIPHLPVHGSHGYEPTYSKQSKVY</sequence>
<evidence type="ECO:0000259" key="1">
    <source>
        <dbReference type="Pfam" id="PF00095"/>
    </source>
</evidence>
<organism evidence="2 3">
    <name type="scientific">Magallana gigas</name>
    <name type="common">Pacific oyster</name>
    <name type="synonym">Crassostrea gigas</name>
    <dbReference type="NCBI Taxonomy" id="29159"/>
    <lineage>
        <taxon>Eukaryota</taxon>
        <taxon>Metazoa</taxon>
        <taxon>Spiralia</taxon>
        <taxon>Lophotrochozoa</taxon>
        <taxon>Mollusca</taxon>
        <taxon>Bivalvia</taxon>
        <taxon>Autobranchia</taxon>
        <taxon>Pteriomorphia</taxon>
        <taxon>Ostreida</taxon>
        <taxon>Ostreoidea</taxon>
        <taxon>Ostreidae</taxon>
        <taxon>Magallana</taxon>
    </lineage>
</organism>
<evidence type="ECO:0000313" key="2">
    <source>
        <dbReference type="EnsemblMetazoa" id="G29779.1:cds"/>
    </source>
</evidence>
<feature type="domain" description="WAP" evidence="1">
    <location>
        <begin position="114"/>
        <end position="156"/>
    </location>
</feature>
<name>A0A8W8LVE1_MAGGI</name>
<keyword evidence="3" id="KW-1185">Reference proteome</keyword>
<dbReference type="SUPFAM" id="SSF57256">
    <property type="entry name" value="Elafin-like"/>
    <property type="match status" value="1"/>
</dbReference>
<protein>
    <recommendedName>
        <fullName evidence="1">WAP domain-containing protein</fullName>
    </recommendedName>
</protein>
<evidence type="ECO:0000313" key="3">
    <source>
        <dbReference type="Proteomes" id="UP000005408"/>
    </source>
</evidence>
<proteinExistence type="predicted"/>
<dbReference type="Proteomes" id="UP000005408">
    <property type="component" value="Unassembled WGS sequence"/>
</dbReference>
<dbReference type="GO" id="GO:0030414">
    <property type="term" value="F:peptidase inhibitor activity"/>
    <property type="evidence" value="ECO:0007669"/>
    <property type="project" value="InterPro"/>
</dbReference>
<dbReference type="Pfam" id="PF00095">
    <property type="entry name" value="WAP"/>
    <property type="match status" value="1"/>
</dbReference>
<dbReference type="Gene3D" id="4.10.75.10">
    <property type="entry name" value="Elafin-like"/>
    <property type="match status" value="1"/>
</dbReference>
<dbReference type="GO" id="GO:0005576">
    <property type="term" value="C:extracellular region"/>
    <property type="evidence" value="ECO:0007669"/>
    <property type="project" value="InterPro"/>
</dbReference>